<comment type="caution">
    <text evidence="1">The sequence shown here is derived from an EMBL/GenBank/DDBJ whole genome shotgun (WGS) entry which is preliminary data.</text>
</comment>
<evidence type="ECO:0000313" key="1">
    <source>
        <dbReference type="EMBL" id="KAF6099687.1"/>
    </source>
</evidence>
<evidence type="ECO:0000313" key="2">
    <source>
        <dbReference type="Proteomes" id="UP000664940"/>
    </source>
</evidence>
<reference evidence="1 2" key="1">
    <citation type="journal article" date="2020" name="Nature">
        <title>Six reference-quality genomes reveal evolution of bat adaptations.</title>
        <authorList>
            <person name="Jebb D."/>
            <person name="Huang Z."/>
            <person name="Pippel M."/>
            <person name="Hughes G.M."/>
            <person name="Lavrichenko K."/>
            <person name="Devanna P."/>
            <person name="Winkler S."/>
            <person name="Jermiin L.S."/>
            <person name="Skirmuntt E.C."/>
            <person name="Katzourakis A."/>
            <person name="Burkitt-Gray L."/>
            <person name="Ray D.A."/>
            <person name="Sullivan K.A.M."/>
            <person name="Roscito J.G."/>
            <person name="Kirilenko B.M."/>
            <person name="Davalos L.M."/>
            <person name="Corthals A.P."/>
            <person name="Power M.L."/>
            <person name="Jones G."/>
            <person name="Ransome R.D."/>
            <person name="Dechmann D.K.N."/>
            <person name="Locatelli A.G."/>
            <person name="Puechmaille S.J."/>
            <person name="Fedrigo O."/>
            <person name="Jarvis E.D."/>
            <person name="Hiller M."/>
            <person name="Vernes S.C."/>
            <person name="Myers E.W."/>
            <person name="Teeling E.C."/>
        </authorList>
    </citation>
    <scope>NUCLEOTIDE SEQUENCE [LARGE SCALE GENOMIC DNA]</scope>
    <source>
        <strain evidence="1">Bat1K_MPI-CBG_1</strain>
    </source>
</reference>
<sequence>MHLFSKILEASCRYVTPLIAPPPATKLFPYQEPPPAPWYIFWCNGMLLWTVNSASAFPCFLTVLTPQLMLYREGKLRDKLTRHQKRASLPAHTSRYNLHNPASSWSRQRWVSTQFLSHLPTTG</sequence>
<dbReference type="EMBL" id="JABVXQ010000007">
    <property type="protein sequence ID" value="KAF6099687.1"/>
    <property type="molecule type" value="Genomic_DNA"/>
</dbReference>
<name>A0A833ZMN8_9CHIR</name>
<protein>
    <submittedName>
        <fullName evidence="1">Uncharacterized protein</fullName>
    </submittedName>
</protein>
<accession>A0A833ZMN8</accession>
<organism evidence="1 2">
    <name type="scientific">Phyllostomus discolor</name>
    <name type="common">pale spear-nosed bat</name>
    <dbReference type="NCBI Taxonomy" id="89673"/>
    <lineage>
        <taxon>Eukaryota</taxon>
        <taxon>Metazoa</taxon>
        <taxon>Chordata</taxon>
        <taxon>Craniata</taxon>
        <taxon>Vertebrata</taxon>
        <taxon>Euteleostomi</taxon>
        <taxon>Mammalia</taxon>
        <taxon>Eutheria</taxon>
        <taxon>Laurasiatheria</taxon>
        <taxon>Chiroptera</taxon>
        <taxon>Yangochiroptera</taxon>
        <taxon>Phyllostomidae</taxon>
        <taxon>Phyllostominae</taxon>
        <taxon>Phyllostomus</taxon>
    </lineage>
</organism>
<gene>
    <name evidence="1" type="ORF">HJG60_011453</name>
</gene>
<dbReference type="AlphaFoldDB" id="A0A833ZMN8"/>
<dbReference type="Proteomes" id="UP000664940">
    <property type="component" value="Unassembled WGS sequence"/>
</dbReference>
<proteinExistence type="predicted"/>